<dbReference type="RefSeq" id="WP_101285646.1">
    <property type="nucleotide sequence ID" value="NZ_CP024199.1"/>
</dbReference>
<name>A0ABN5FJ95_9PROT</name>
<evidence type="ECO:0000259" key="1">
    <source>
        <dbReference type="Pfam" id="PF09722"/>
    </source>
</evidence>
<dbReference type="InterPro" id="IPR046847">
    <property type="entry name" value="Xre-like_HTH"/>
</dbReference>
<dbReference type="InterPro" id="IPR024467">
    <property type="entry name" value="Xre/MbcA/ParS-like_toxin-bd"/>
</dbReference>
<feature type="domain" description="Antitoxin Xre/MbcA/ParS-like toxin-binding" evidence="1">
    <location>
        <begin position="89"/>
        <end position="140"/>
    </location>
</feature>
<proteinExistence type="predicted"/>
<evidence type="ECO:0000259" key="2">
    <source>
        <dbReference type="Pfam" id="PF20432"/>
    </source>
</evidence>
<feature type="domain" description="Antitoxin Xre-like helix-turn-helix" evidence="2">
    <location>
        <begin position="27"/>
        <end position="82"/>
    </location>
</feature>
<dbReference type="Proteomes" id="UP000233458">
    <property type="component" value="Chromosome"/>
</dbReference>
<keyword evidence="4" id="KW-1185">Reference proteome</keyword>
<sequence>MLYPANQDMPAGETGLVRPITERDKIAVLIKAVVRTANAWGLTNAEAAALFDVPTATWSRMKAGSFHGKLDQDKVTRASLLIGLFKGLRLLFNGPLTYGWPKTPNKGPGFNNKTPIQVMLEGGIPAMMRVRQHIDALRGGV</sequence>
<evidence type="ECO:0000313" key="4">
    <source>
        <dbReference type="Proteomes" id="UP000233458"/>
    </source>
</evidence>
<protein>
    <submittedName>
        <fullName evidence="3">DUF2384 domain-containing protein</fullName>
    </submittedName>
</protein>
<dbReference type="Pfam" id="PF20432">
    <property type="entry name" value="Xre-like-HTH"/>
    <property type="match status" value="1"/>
</dbReference>
<dbReference type="EMBL" id="CP024199">
    <property type="protein sequence ID" value="AUG54287.1"/>
    <property type="molecule type" value="Genomic_DNA"/>
</dbReference>
<dbReference type="Pfam" id="PF09722">
    <property type="entry name" value="Xre_MbcA_ParS_C"/>
    <property type="match status" value="1"/>
</dbReference>
<organism evidence="3 4">
    <name type="scientific">Thalassospira marina</name>
    <dbReference type="NCBI Taxonomy" id="2048283"/>
    <lineage>
        <taxon>Bacteria</taxon>
        <taxon>Pseudomonadati</taxon>
        <taxon>Pseudomonadota</taxon>
        <taxon>Alphaproteobacteria</taxon>
        <taxon>Rhodospirillales</taxon>
        <taxon>Thalassospiraceae</taxon>
        <taxon>Thalassospira</taxon>
    </lineage>
</organism>
<evidence type="ECO:0000313" key="3">
    <source>
        <dbReference type="EMBL" id="AUG54287.1"/>
    </source>
</evidence>
<reference evidence="3 4" key="1">
    <citation type="submission" date="2017-10" db="EMBL/GenBank/DDBJ databases">
        <title>Biodiversity and function of Thalassospira species in the particle-attached aromatic-hydrocarbon-degrading consortia from the surface seawater of the China South Sea.</title>
        <authorList>
            <person name="Dong C."/>
            <person name="Liu R."/>
            <person name="Shao Z."/>
        </authorList>
    </citation>
    <scope>NUCLEOTIDE SEQUENCE [LARGE SCALE GENOMIC DNA]</scope>
    <source>
        <strain evidence="3 4">CSC3H3</strain>
    </source>
</reference>
<accession>A0ABN5FJ95</accession>
<gene>
    <name evidence="3" type="ORF">CSC3H3_17350</name>
</gene>